<evidence type="ECO:0000256" key="4">
    <source>
        <dbReference type="ARBA" id="ARBA00012438"/>
    </source>
</evidence>
<evidence type="ECO:0000313" key="20">
    <source>
        <dbReference type="Proteomes" id="UP000008495"/>
    </source>
</evidence>
<dbReference type="SUPFAM" id="SSF55874">
    <property type="entry name" value="ATPase domain of HSP90 chaperone/DNA topoisomerase II/histidine kinase"/>
    <property type="match status" value="1"/>
</dbReference>
<name>K6UN00_9MICO</name>
<dbReference type="InterPro" id="IPR050351">
    <property type="entry name" value="BphY/WalK/GraS-like"/>
</dbReference>
<dbReference type="InterPro" id="IPR003661">
    <property type="entry name" value="HisK_dim/P_dom"/>
</dbReference>
<dbReference type="AlphaFoldDB" id="K6UN00"/>
<evidence type="ECO:0000256" key="7">
    <source>
        <dbReference type="ARBA" id="ARBA00022692"/>
    </source>
</evidence>
<dbReference type="PANTHER" id="PTHR42878">
    <property type="entry name" value="TWO-COMPONENT HISTIDINE KINASE"/>
    <property type="match status" value="1"/>
</dbReference>
<dbReference type="PRINTS" id="PR00344">
    <property type="entry name" value="BCTRLSENSOR"/>
</dbReference>
<organism evidence="19 20">
    <name type="scientific">Austwickia chelonae NBRC 105200</name>
    <dbReference type="NCBI Taxonomy" id="1184607"/>
    <lineage>
        <taxon>Bacteria</taxon>
        <taxon>Bacillati</taxon>
        <taxon>Actinomycetota</taxon>
        <taxon>Actinomycetes</taxon>
        <taxon>Micrococcales</taxon>
        <taxon>Dermatophilaceae</taxon>
        <taxon>Austwickia</taxon>
    </lineage>
</organism>
<evidence type="ECO:0000256" key="3">
    <source>
        <dbReference type="ARBA" id="ARBA00004236"/>
    </source>
</evidence>
<evidence type="ECO:0000313" key="19">
    <source>
        <dbReference type="EMBL" id="GAB78571.1"/>
    </source>
</evidence>
<dbReference type="SUPFAM" id="SSF47384">
    <property type="entry name" value="Homodimeric domain of signal transducing histidine kinase"/>
    <property type="match status" value="1"/>
</dbReference>
<sequence length="709" mass="76908">MSWPQLPQSDPGPPGRRAFGLSFRQAYLCVVVVYLFSLVWSFAVYDRAERVSLSWTLPPAQLALLSLVWPGRRRSPGRDNRPGTPDSTRTPAYDRRLLWGTYLFLGATVVAGGLAFHLPLGPLLWTSTSALLLYSLLLAGYQRWRHGEEWFPLSPRDVVLFTVLTTLTSWAAVYIGALPGIGLGGPHDTELAVWWATLVQLTLLYGGLLAFAGVHPLRIAAATYYPMFLPVTVVLSLACLTLLTIEFEHPIKWLLFVPALLIGLTLTARRAAVALLLLPLFSHSLKLFMVDDNAPTSEIMPTAATQLLYVAVAVLGCFLVGYRESHARLAERLAEAAKEENAQNILLDAVLSSMDDGVLLIDREGDVMLSNPSARALLGAPPTSSDTDLPAEERWLAAFAVRDGAGRPVGAGELRTWLDTGPGESTHLVVSTTGSSRVGTVTGQDGDGGSGQTVAVTHRLLEHRREELRLILLRDVTAEQTRERELAAFAGTVAHDLKGPLAAVALWMDTADIEADDDIGSGRRALARALSAGQQMGNIIDDCLAYTVARQGVLRISDLSLSELTREIALSYHHREGVRIEVDTDAVVHADPTLVRRLMGNLVGNAVKYARPGEPAWVRVRSCPSGSPGWVRILVEDKGIGVDEEDASVIFARFGRTAKGAADQQGTGLGLAMCHSIVTRHHGRIRAYRNEWGGATFEFTLPQGLALVS</sequence>
<feature type="transmembrane region" description="Helical" evidence="16">
    <location>
        <begin position="193"/>
        <end position="212"/>
    </location>
</feature>
<evidence type="ECO:0000256" key="5">
    <source>
        <dbReference type="ARBA" id="ARBA00022553"/>
    </source>
</evidence>
<reference evidence="19 20" key="1">
    <citation type="submission" date="2012-08" db="EMBL/GenBank/DDBJ databases">
        <title>Whole genome shotgun sequence of Austwickia chelonae NBRC 105200.</title>
        <authorList>
            <person name="Yoshida I."/>
            <person name="Hosoyama A."/>
            <person name="Tsuchikane K."/>
            <person name="Katsumata H."/>
            <person name="Ando Y."/>
            <person name="Ohji S."/>
            <person name="Hamada M."/>
            <person name="Tamura T."/>
            <person name="Yamazoe A."/>
            <person name="Yamazaki S."/>
            <person name="Fujita N."/>
        </authorList>
    </citation>
    <scope>NUCLEOTIDE SEQUENCE [LARGE SCALE GENOMIC DNA]</scope>
    <source>
        <strain evidence="19 20">NBRC 105200</strain>
    </source>
</reference>
<dbReference type="Gene3D" id="1.10.287.130">
    <property type="match status" value="1"/>
</dbReference>
<evidence type="ECO:0000256" key="11">
    <source>
        <dbReference type="ARBA" id="ARBA00022989"/>
    </source>
</evidence>
<evidence type="ECO:0000259" key="17">
    <source>
        <dbReference type="PROSITE" id="PS50109"/>
    </source>
</evidence>
<dbReference type="InterPro" id="IPR004358">
    <property type="entry name" value="Sig_transdc_His_kin-like_C"/>
</dbReference>
<dbReference type="InterPro" id="IPR036890">
    <property type="entry name" value="HATPase_C_sf"/>
</dbReference>
<dbReference type="GO" id="GO:0007234">
    <property type="term" value="P:osmosensory signaling via phosphorelay pathway"/>
    <property type="evidence" value="ECO:0007669"/>
    <property type="project" value="TreeGrafter"/>
</dbReference>
<evidence type="ECO:0000256" key="16">
    <source>
        <dbReference type="SAM" id="Phobius"/>
    </source>
</evidence>
<dbReference type="SUPFAM" id="SSF55785">
    <property type="entry name" value="PYP-like sensor domain (PAS domain)"/>
    <property type="match status" value="1"/>
</dbReference>
<accession>K6UN00</accession>
<dbReference type="Proteomes" id="UP000008495">
    <property type="component" value="Unassembled WGS sequence"/>
</dbReference>
<evidence type="ECO:0000256" key="12">
    <source>
        <dbReference type="ARBA" id="ARBA00023012"/>
    </source>
</evidence>
<dbReference type="GO" id="GO:0000156">
    <property type="term" value="F:phosphorelay response regulator activity"/>
    <property type="evidence" value="ECO:0007669"/>
    <property type="project" value="TreeGrafter"/>
</dbReference>
<dbReference type="Gene3D" id="3.30.450.20">
    <property type="entry name" value="PAS domain"/>
    <property type="match status" value="1"/>
</dbReference>
<comment type="caution">
    <text evidence="19">The sequence shown here is derived from an EMBL/GenBank/DDBJ whole genome shotgun (WGS) entry which is preliminary data.</text>
</comment>
<feature type="domain" description="Histidine kinase" evidence="17">
    <location>
        <begin position="492"/>
        <end position="705"/>
    </location>
</feature>
<dbReference type="EC" id="2.7.13.3" evidence="4"/>
<dbReference type="GO" id="GO:0030295">
    <property type="term" value="F:protein kinase activator activity"/>
    <property type="evidence" value="ECO:0007669"/>
    <property type="project" value="TreeGrafter"/>
</dbReference>
<comment type="catalytic activity">
    <reaction evidence="1">
        <text>ATP + protein L-histidine = ADP + protein N-phospho-L-histidine.</text>
        <dbReference type="EC" id="2.7.13.3"/>
    </reaction>
</comment>
<dbReference type="GO" id="GO:0005886">
    <property type="term" value="C:plasma membrane"/>
    <property type="evidence" value="ECO:0007669"/>
    <property type="project" value="UniProtKB-SubCell"/>
</dbReference>
<dbReference type="SMART" id="SM00388">
    <property type="entry name" value="HisKA"/>
    <property type="match status" value="1"/>
</dbReference>
<dbReference type="InterPro" id="IPR035965">
    <property type="entry name" value="PAS-like_dom_sf"/>
</dbReference>
<keyword evidence="6" id="KW-0808">Transferase</keyword>
<keyword evidence="7 16" id="KW-0812">Transmembrane</keyword>
<feature type="transmembrane region" description="Helical" evidence="16">
    <location>
        <begin position="26"/>
        <end position="45"/>
    </location>
</feature>
<evidence type="ECO:0000256" key="6">
    <source>
        <dbReference type="ARBA" id="ARBA00022679"/>
    </source>
</evidence>
<keyword evidence="5" id="KW-0597">Phosphoprotein</keyword>
<feature type="domain" description="PAS" evidence="18">
    <location>
        <begin position="343"/>
        <end position="379"/>
    </location>
</feature>
<evidence type="ECO:0000256" key="9">
    <source>
        <dbReference type="ARBA" id="ARBA00022777"/>
    </source>
</evidence>
<dbReference type="STRING" id="100225.SAMN05421595_2850"/>
<keyword evidence="10" id="KW-0067">ATP-binding</keyword>
<evidence type="ECO:0000256" key="8">
    <source>
        <dbReference type="ARBA" id="ARBA00022741"/>
    </source>
</evidence>
<dbReference type="PANTHER" id="PTHR42878:SF7">
    <property type="entry name" value="SENSOR HISTIDINE KINASE GLRK"/>
    <property type="match status" value="1"/>
</dbReference>
<dbReference type="PROSITE" id="PS50112">
    <property type="entry name" value="PAS"/>
    <property type="match status" value="1"/>
</dbReference>
<dbReference type="Gene3D" id="3.30.565.10">
    <property type="entry name" value="Histidine kinase-like ATPase, C-terminal domain"/>
    <property type="match status" value="1"/>
</dbReference>
<dbReference type="InterPro" id="IPR036097">
    <property type="entry name" value="HisK_dim/P_sf"/>
</dbReference>
<dbReference type="SMART" id="SM00387">
    <property type="entry name" value="HATPase_c"/>
    <property type="match status" value="1"/>
</dbReference>
<feature type="transmembrane region" description="Helical" evidence="16">
    <location>
        <begin position="159"/>
        <end position="181"/>
    </location>
</feature>
<feature type="transmembrane region" description="Helical" evidence="16">
    <location>
        <begin position="122"/>
        <end position="139"/>
    </location>
</feature>
<dbReference type="GO" id="GO:0005524">
    <property type="term" value="F:ATP binding"/>
    <property type="evidence" value="ECO:0007669"/>
    <property type="project" value="UniProtKB-KW"/>
</dbReference>
<dbReference type="InterPro" id="IPR005467">
    <property type="entry name" value="His_kinase_dom"/>
</dbReference>
<feature type="compositionally biased region" description="Low complexity" evidence="15">
    <location>
        <begin position="433"/>
        <end position="444"/>
    </location>
</feature>
<evidence type="ECO:0000259" key="18">
    <source>
        <dbReference type="PROSITE" id="PS50112"/>
    </source>
</evidence>
<keyword evidence="9" id="KW-0418">Kinase</keyword>
<gene>
    <name evidence="19" type="ORF">AUCHE_12_00160</name>
</gene>
<proteinExistence type="predicted"/>
<dbReference type="EMBL" id="BAGZ01000012">
    <property type="protein sequence ID" value="GAB78571.1"/>
    <property type="molecule type" value="Genomic_DNA"/>
</dbReference>
<feature type="transmembrane region" description="Helical" evidence="16">
    <location>
        <begin position="224"/>
        <end position="245"/>
    </location>
</feature>
<evidence type="ECO:0000256" key="1">
    <source>
        <dbReference type="ARBA" id="ARBA00000085"/>
    </source>
</evidence>
<dbReference type="InterPro" id="IPR003594">
    <property type="entry name" value="HATPase_dom"/>
</dbReference>
<dbReference type="CDD" id="cd00082">
    <property type="entry name" value="HisKA"/>
    <property type="match status" value="1"/>
</dbReference>
<keyword evidence="8" id="KW-0547">Nucleotide-binding</keyword>
<evidence type="ECO:0000256" key="13">
    <source>
        <dbReference type="ARBA" id="ARBA00023136"/>
    </source>
</evidence>
<comment type="subcellular location">
    <subcellularLocation>
        <location evidence="3">Cell membrane</location>
    </subcellularLocation>
    <subcellularLocation>
        <location evidence="2">Membrane</location>
        <topology evidence="2">Multi-pass membrane protein</topology>
    </subcellularLocation>
</comment>
<feature type="transmembrane region" description="Helical" evidence="16">
    <location>
        <begin position="97"/>
        <end position="116"/>
    </location>
</feature>
<keyword evidence="12" id="KW-0902">Two-component regulatory system</keyword>
<evidence type="ECO:0000256" key="15">
    <source>
        <dbReference type="SAM" id="MobiDB-lite"/>
    </source>
</evidence>
<evidence type="ECO:0000256" key="10">
    <source>
        <dbReference type="ARBA" id="ARBA00022840"/>
    </source>
</evidence>
<feature type="region of interest" description="Disordered" evidence="15">
    <location>
        <begin position="433"/>
        <end position="452"/>
    </location>
</feature>
<protein>
    <recommendedName>
        <fullName evidence="14">Sensor-like histidine kinase SenX3</fullName>
        <ecNumber evidence="4">2.7.13.3</ecNumber>
    </recommendedName>
</protein>
<dbReference type="eggNOG" id="COG5002">
    <property type="taxonomic scope" value="Bacteria"/>
</dbReference>
<keyword evidence="13 16" id="KW-0472">Membrane</keyword>
<keyword evidence="11 16" id="KW-1133">Transmembrane helix</keyword>
<dbReference type="InterPro" id="IPR000014">
    <property type="entry name" value="PAS"/>
</dbReference>
<keyword evidence="20" id="KW-1185">Reference proteome</keyword>
<feature type="transmembrane region" description="Helical" evidence="16">
    <location>
        <begin position="302"/>
        <end position="322"/>
    </location>
</feature>
<evidence type="ECO:0000256" key="2">
    <source>
        <dbReference type="ARBA" id="ARBA00004141"/>
    </source>
</evidence>
<dbReference type="PROSITE" id="PS50109">
    <property type="entry name" value="HIS_KIN"/>
    <property type="match status" value="1"/>
</dbReference>
<dbReference type="Pfam" id="PF02518">
    <property type="entry name" value="HATPase_c"/>
    <property type="match status" value="1"/>
</dbReference>
<dbReference type="GO" id="GO:0000155">
    <property type="term" value="F:phosphorelay sensor kinase activity"/>
    <property type="evidence" value="ECO:0007669"/>
    <property type="project" value="InterPro"/>
</dbReference>
<evidence type="ECO:0000256" key="14">
    <source>
        <dbReference type="ARBA" id="ARBA00039401"/>
    </source>
</evidence>